<dbReference type="OrthoDB" id="9813316at2"/>
<protein>
    <recommendedName>
        <fullName evidence="4">Coiled coil domain-containing protein</fullName>
    </recommendedName>
</protein>
<dbReference type="AlphaFoldDB" id="A0A6N8ECK8"/>
<organism evidence="2 3">
    <name type="scientific">Allochromatium palmeri</name>
    <dbReference type="NCBI Taxonomy" id="231048"/>
    <lineage>
        <taxon>Bacteria</taxon>
        <taxon>Pseudomonadati</taxon>
        <taxon>Pseudomonadota</taxon>
        <taxon>Gammaproteobacteria</taxon>
        <taxon>Chromatiales</taxon>
        <taxon>Chromatiaceae</taxon>
        <taxon>Allochromatium</taxon>
    </lineage>
</organism>
<proteinExistence type="predicted"/>
<evidence type="ECO:0008006" key="4">
    <source>
        <dbReference type="Google" id="ProtNLM"/>
    </source>
</evidence>
<accession>A0A6N8ECK8</accession>
<gene>
    <name evidence="2" type="ORF">GJ668_08190</name>
</gene>
<keyword evidence="1" id="KW-0175">Coiled coil</keyword>
<dbReference type="Proteomes" id="UP000434044">
    <property type="component" value="Unassembled WGS sequence"/>
</dbReference>
<dbReference type="RefSeq" id="WP_155449670.1">
    <property type="nucleotide sequence ID" value="NZ_WNKT01000013.1"/>
</dbReference>
<reference evidence="2 3" key="1">
    <citation type="submission" date="2019-11" db="EMBL/GenBank/DDBJ databases">
        <title>Whole-genome sequence of the anaerobic purple sulfur bacterium Allochromatium palmeri DSM 15591.</title>
        <authorList>
            <person name="Kyndt J.A."/>
            <person name="Meyer T.E."/>
        </authorList>
    </citation>
    <scope>NUCLEOTIDE SEQUENCE [LARGE SCALE GENOMIC DNA]</scope>
    <source>
        <strain evidence="2 3">DSM 15591</strain>
    </source>
</reference>
<comment type="caution">
    <text evidence="2">The sequence shown here is derived from an EMBL/GenBank/DDBJ whole genome shotgun (WGS) entry which is preliminary data.</text>
</comment>
<sequence>MTEREAYVDQMKAKLEQWNAEIGVLEAKAKVAGADAKVKYDEYLSTLKEKQADASARLEALRDSSGDAWQDIRDGANQAADALGEALKSAKSKLH</sequence>
<dbReference type="EMBL" id="WNKT01000013">
    <property type="protein sequence ID" value="MTW21078.1"/>
    <property type="molecule type" value="Genomic_DNA"/>
</dbReference>
<evidence type="ECO:0000313" key="3">
    <source>
        <dbReference type="Proteomes" id="UP000434044"/>
    </source>
</evidence>
<feature type="coiled-coil region" evidence="1">
    <location>
        <begin position="8"/>
        <end position="64"/>
    </location>
</feature>
<name>A0A6N8ECK8_9GAMM</name>
<evidence type="ECO:0000313" key="2">
    <source>
        <dbReference type="EMBL" id="MTW21078.1"/>
    </source>
</evidence>
<keyword evidence="3" id="KW-1185">Reference proteome</keyword>
<evidence type="ECO:0000256" key="1">
    <source>
        <dbReference type="SAM" id="Coils"/>
    </source>
</evidence>